<dbReference type="Proteomes" id="UP000827872">
    <property type="component" value="Linkage Group LG04"/>
</dbReference>
<name>A0ACB8FKH8_9SAUR</name>
<sequence length="152" mass="16644">MEWTWLARWLPKAIPIGPAVRGKGAWSFDELGSVFLQEEALLSLLLPDIFGELHRESVGPLFAKSKSTQLPPSLPPSCLILGLRAAKQESCLGRLSQSPQQCFFCGRFWLRSWPIPPKNLSLHQAACGQSVSHRSSPRLCPALEAAAAVVSN</sequence>
<comment type="caution">
    <text evidence="1">The sequence shown here is derived from an EMBL/GenBank/DDBJ whole genome shotgun (WGS) entry which is preliminary data.</text>
</comment>
<protein>
    <submittedName>
        <fullName evidence="1">Uncharacterized protein</fullName>
    </submittedName>
</protein>
<evidence type="ECO:0000313" key="1">
    <source>
        <dbReference type="EMBL" id="KAH8005856.1"/>
    </source>
</evidence>
<accession>A0ACB8FKH8</accession>
<proteinExistence type="predicted"/>
<reference evidence="1" key="1">
    <citation type="submission" date="2021-08" db="EMBL/GenBank/DDBJ databases">
        <title>The first chromosome-level gecko genome reveals the dynamic sex chromosomes of Neotropical dwarf geckos (Sphaerodactylidae: Sphaerodactylus).</title>
        <authorList>
            <person name="Pinto B.J."/>
            <person name="Keating S.E."/>
            <person name="Gamble T."/>
        </authorList>
    </citation>
    <scope>NUCLEOTIDE SEQUENCE</scope>
    <source>
        <strain evidence="1">TG3544</strain>
    </source>
</reference>
<keyword evidence="2" id="KW-1185">Reference proteome</keyword>
<evidence type="ECO:0000313" key="2">
    <source>
        <dbReference type="Proteomes" id="UP000827872"/>
    </source>
</evidence>
<dbReference type="EMBL" id="CM037617">
    <property type="protein sequence ID" value="KAH8005856.1"/>
    <property type="molecule type" value="Genomic_DNA"/>
</dbReference>
<gene>
    <name evidence="1" type="ORF">K3G42_031360</name>
</gene>
<organism evidence="1 2">
    <name type="scientific">Sphaerodactylus townsendi</name>
    <dbReference type="NCBI Taxonomy" id="933632"/>
    <lineage>
        <taxon>Eukaryota</taxon>
        <taxon>Metazoa</taxon>
        <taxon>Chordata</taxon>
        <taxon>Craniata</taxon>
        <taxon>Vertebrata</taxon>
        <taxon>Euteleostomi</taxon>
        <taxon>Lepidosauria</taxon>
        <taxon>Squamata</taxon>
        <taxon>Bifurcata</taxon>
        <taxon>Gekkota</taxon>
        <taxon>Sphaerodactylidae</taxon>
        <taxon>Sphaerodactylus</taxon>
    </lineage>
</organism>